<accession>A0A554LJS9</accession>
<dbReference type="CDD" id="cd06464">
    <property type="entry name" value="ACD_sHsps-like"/>
    <property type="match status" value="1"/>
</dbReference>
<feature type="domain" description="SHSP" evidence="3">
    <location>
        <begin position="17"/>
        <end position="129"/>
    </location>
</feature>
<evidence type="ECO:0000313" key="4">
    <source>
        <dbReference type="EMBL" id="TSC93122.1"/>
    </source>
</evidence>
<organism evidence="4 5">
    <name type="scientific">Candidatus Berkelbacteria bacterium Licking1014_85</name>
    <dbReference type="NCBI Taxonomy" id="2017148"/>
    <lineage>
        <taxon>Bacteria</taxon>
        <taxon>Candidatus Berkelbacteria</taxon>
    </lineage>
</organism>
<evidence type="ECO:0000259" key="3">
    <source>
        <dbReference type="PROSITE" id="PS01031"/>
    </source>
</evidence>
<proteinExistence type="inferred from homology"/>
<dbReference type="SUPFAM" id="SSF49764">
    <property type="entry name" value="HSP20-like chaperones"/>
    <property type="match status" value="1"/>
</dbReference>
<dbReference type="InterPro" id="IPR002068">
    <property type="entry name" value="A-crystallin/Hsp20_dom"/>
</dbReference>
<dbReference type="Pfam" id="PF00011">
    <property type="entry name" value="HSP20"/>
    <property type="match status" value="1"/>
</dbReference>
<dbReference type="Proteomes" id="UP000315589">
    <property type="component" value="Unassembled WGS sequence"/>
</dbReference>
<dbReference type="InterPro" id="IPR031107">
    <property type="entry name" value="Small_HSP"/>
</dbReference>
<evidence type="ECO:0000313" key="5">
    <source>
        <dbReference type="Proteomes" id="UP000315589"/>
    </source>
</evidence>
<dbReference type="PROSITE" id="PS01031">
    <property type="entry name" value="SHSP"/>
    <property type="match status" value="1"/>
</dbReference>
<dbReference type="InterPro" id="IPR008978">
    <property type="entry name" value="HSP20-like_chaperone"/>
</dbReference>
<name>A0A554LJS9_9BACT</name>
<evidence type="ECO:0000256" key="1">
    <source>
        <dbReference type="PROSITE-ProRule" id="PRU00285"/>
    </source>
</evidence>
<comment type="caution">
    <text evidence="4">The sequence shown here is derived from an EMBL/GenBank/DDBJ whole genome shotgun (WGS) entry which is preliminary data.</text>
</comment>
<dbReference type="PANTHER" id="PTHR11527">
    <property type="entry name" value="HEAT-SHOCK PROTEIN 20 FAMILY MEMBER"/>
    <property type="match status" value="1"/>
</dbReference>
<dbReference type="EMBL" id="VMGI01000035">
    <property type="protein sequence ID" value="TSC93122.1"/>
    <property type="molecule type" value="Genomic_DNA"/>
</dbReference>
<sequence>MSENQTDWLDKVAEDAEEVIEGQLAIDVHQTEDDVIVKAPLAGVDPKDLEIGITDDVVTIRGHRKSNDTIASENYYTQECYWGAFSRTYILPIKVDPDAGKAELKNGILTITIPKLEKTKTKYIKVNSEE</sequence>
<comment type="similarity">
    <text evidence="1 2">Belongs to the small heat shock protein (HSP20) family.</text>
</comment>
<dbReference type="Gene3D" id="2.60.40.790">
    <property type="match status" value="1"/>
</dbReference>
<gene>
    <name evidence="4" type="ORF">CEN91_298</name>
</gene>
<reference evidence="4 5" key="1">
    <citation type="submission" date="2017-07" db="EMBL/GenBank/DDBJ databases">
        <title>Mechanisms for carbon and nitrogen cycling indicate functional differentiation within the Candidate Phyla Radiation.</title>
        <authorList>
            <person name="Danczak R.E."/>
            <person name="Johnston M.D."/>
            <person name="Kenah C."/>
            <person name="Slattery M."/>
            <person name="Wrighton K.C."/>
            <person name="Wilkins M.J."/>
        </authorList>
    </citation>
    <scope>NUCLEOTIDE SEQUENCE [LARGE SCALE GENOMIC DNA]</scope>
    <source>
        <strain evidence="4">Licking1014_85</strain>
    </source>
</reference>
<evidence type="ECO:0000256" key="2">
    <source>
        <dbReference type="RuleBase" id="RU003616"/>
    </source>
</evidence>
<dbReference type="AlphaFoldDB" id="A0A554LJS9"/>
<protein>
    <recommendedName>
        <fullName evidence="3">SHSP domain-containing protein</fullName>
    </recommendedName>
</protein>